<evidence type="ECO:0000313" key="2">
    <source>
        <dbReference type="EMBL" id="TBH80581.1"/>
    </source>
</evidence>
<gene>
    <name evidence="2" type="ORF">EB812_05465</name>
</gene>
<evidence type="ECO:0000313" key="3">
    <source>
        <dbReference type="Proteomes" id="UP000292919"/>
    </source>
</evidence>
<dbReference type="EMBL" id="SIXC01000005">
    <property type="protein sequence ID" value="TBH80581.1"/>
    <property type="molecule type" value="Genomic_DNA"/>
</dbReference>
<name>A0A6H3FC87_9BACT</name>
<organism evidence="2 3">
    <name type="scientific">Desulfovibrio legallii</name>
    <dbReference type="NCBI Taxonomy" id="571438"/>
    <lineage>
        <taxon>Bacteria</taxon>
        <taxon>Pseudomonadati</taxon>
        <taxon>Thermodesulfobacteriota</taxon>
        <taxon>Desulfovibrionia</taxon>
        <taxon>Desulfovibrionales</taxon>
        <taxon>Desulfovibrionaceae</taxon>
        <taxon>Desulfovibrio</taxon>
    </lineage>
</organism>
<reference evidence="2 3" key="1">
    <citation type="submission" date="2018-12" db="EMBL/GenBank/DDBJ databases">
        <title>First genome draft of Desulfovibrio legallis sp. nov.</title>
        <authorList>
            <person name="Ben Dhia O."/>
            <person name="Najjari A."/>
            <person name="Ferjani R."/>
            <person name="Fhoula I."/>
            <person name="Fardeau M.-L."/>
            <person name="Boudabbous A."/>
            <person name="Ouzari H.I."/>
        </authorList>
    </citation>
    <scope>NUCLEOTIDE SEQUENCE [LARGE SCALE GENOMIC DNA]</scope>
    <source>
        <strain evidence="2 3">H1T</strain>
    </source>
</reference>
<sequence>MMHDWLRALPTAASPPEPEYAPEQRDLEALERYLAVLEANKKAGRTAVTDAVLALDMAGFVRERLRESEGRPCGASAAVLALALVRRTVDAPDQ</sequence>
<protein>
    <submittedName>
        <fullName evidence="2">Uncharacterized protein</fullName>
    </submittedName>
</protein>
<dbReference type="Proteomes" id="UP000292919">
    <property type="component" value="Unassembled WGS sequence"/>
</dbReference>
<keyword evidence="3" id="KW-1185">Reference proteome</keyword>
<dbReference type="AlphaFoldDB" id="A0A6H3FC87"/>
<feature type="region of interest" description="Disordered" evidence="1">
    <location>
        <begin position="1"/>
        <end position="24"/>
    </location>
</feature>
<evidence type="ECO:0000256" key="1">
    <source>
        <dbReference type="SAM" id="MobiDB-lite"/>
    </source>
</evidence>
<accession>A0A6H3FC87</accession>
<dbReference type="RefSeq" id="WP_118230818.1">
    <property type="nucleotide sequence ID" value="NZ_DBFBQU010000045.1"/>
</dbReference>
<comment type="caution">
    <text evidence="2">The sequence shown here is derived from an EMBL/GenBank/DDBJ whole genome shotgun (WGS) entry which is preliminary data.</text>
</comment>
<proteinExistence type="predicted"/>